<gene>
    <name evidence="3" type="ORF">GCM10022247_63130</name>
</gene>
<comment type="caution">
    <text evidence="3">The sequence shown here is derived from an EMBL/GenBank/DDBJ whole genome shotgun (WGS) entry which is preliminary data.</text>
</comment>
<keyword evidence="4" id="KW-1185">Reference proteome</keyword>
<name>A0ABP7TPT1_9PSEU</name>
<keyword evidence="2" id="KW-1133">Transmembrane helix</keyword>
<reference evidence="4" key="1">
    <citation type="journal article" date="2019" name="Int. J. Syst. Evol. Microbiol.">
        <title>The Global Catalogue of Microorganisms (GCM) 10K type strain sequencing project: providing services to taxonomists for standard genome sequencing and annotation.</title>
        <authorList>
            <consortium name="The Broad Institute Genomics Platform"/>
            <consortium name="The Broad Institute Genome Sequencing Center for Infectious Disease"/>
            <person name="Wu L."/>
            <person name="Ma J."/>
        </authorList>
    </citation>
    <scope>NUCLEOTIDE SEQUENCE [LARGE SCALE GENOMIC DNA]</scope>
    <source>
        <strain evidence="4">JCM 17342</strain>
    </source>
</reference>
<evidence type="ECO:0000313" key="3">
    <source>
        <dbReference type="EMBL" id="GAA4029414.1"/>
    </source>
</evidence>
<feature type="transmembrane region" description="Helical" evidence="2">
    <location>
        <begin position="44"/>
        <end position="66"/>
    </location>
</feature>
<keyword evidence="2" id="KW-0812">Transmembrane</keyword>
<organism evidence="3 4">
    <name type="scientific">Allokutzneria multivorans</name>
    <dbReference type="NCBI Taxonomy" id="1142134"/>
    <lineage>
        <taxon>Bacteria</taxon>
        <taxon>Bacillati</taxon>
        <taxon>Actinomycetota</taxon>
        <taxon>Actinomycetes</taxon>
        <taxon>Pseudonocardiales</taxon>
        <taxon>Pseudonocardiaceae</taxon>
        <taxon>Allokutzneria</taxon>
    </lineage>
</organism>
<evidence type="ECO:0000256" key="2">
    <source>
        <dbReference type="SAM" id="Phobius"/>
    </source>
</evidence>
<feature type="region of interest" description="Disordered" evidence="1">
    <location>
        <begin position="65"/>
        <end position="84"/>
    </location>
</feature>
<dbReference type="RefSeq" id="WP_344882921.1">
    <property type="nucleotide sequence ID" value="NZ_BAABAL010000019.1"/>
</dbReference>
<proteinExistence type="predicted"/>
<dbReference type="EMBL" id="BAABAL010000019">
    <property type="protein sequence ID" value="GAA4029414.1"/>
    <property type="molecule type" value="Genomic_DNA"/>
</dbReference>
<accession>A0ABP7TPT1</accession>
<evidence type="ECO:0000313" key="4">
    <source>
        <dbReference type="Proteomes" id="UP001501747"/>
    </source>
</evidence>
<sequence>MTSENDLLERSLRHAVTDVDAPADFADRVLVGGRRRRFRRRAGMATAAAAVTVLVGGLAASTPAWLAGPDSTTPADSRMSEPTRGDLAKDAAFLDKVLDRWRTESLTRLDRVAYEGKDCWAFTTPAHVHWAGNTPAGPAALVLQPARTTPGTCRIEPGTPTLLGLVGTDGKDNATHVLDVVTTGEDYTSSEVFAFGPKAATLIATEASGAKVVSPRIEVGSDGRKARRVQPLEFHDGVAVHQMAAGTYVEREFVVSAEVPDAQGRTKKHPLWISKSTHDHYTPQPQLDWPKLRGDLGGSALDAPARRMLVWNALRQSGMTDPFGPTIEDENGANWMISAGLPDGRTVIMTERFGGSSAHLYAILVPGSKEAQEKLARGERVPHTVVYGGKHDPRSGYVAVRLPDGQGWVVASYGATLRYNLGGLWVTAQGDAALLPAAATHLEITKPGAVAVVVPLT</sequence>
<dbReference type="Proteomes" id="UP001501747">
    <property type="component" value="Unassembled WGS sequence"/>
</dbReference>
<keyword evidence="2" id="KW-0472">Membrane</keyword>
<evidence type="ECO:0000256" key="1">
    <source>
        <dbReference type="SAM" id="MobiDB-lite"/>
    </source>
</evidence>
<protein>
    <submittedName>
        <fullName evidence="3">Uncharacterized protein</fullName>
    </submittedName>
</protein>